<keyword evidence="2" id="KW-0808">Transferase</keyword>
<keyword evidence="2" id="KW-0418">Kinase</keyword>
<feature type="domain" description="Phosphoribulokinase/uridine kinase" evidence="1">
    <location>
        <begin position="29"/>
        <end position="196"/>
    </location>
</feature>
<sequence>MSNTIDTVDALLQRLYILQAEQLLGQRLIIAIAGAPGSGKSTLAAQLCQRLNEAAVPGSAGQAVVVPMDGFHLDNAILQERGQIAVKGSPQTFDVDGFVSLIARLVEPGGASVYIPVFDRSMDLSRNASQCVDESHKVVIVEGNYLLLARAGWEKLASMFHLSVMLDVPMETLQERLVQRWLDLGHDPEQARSRAFSNDIPNAQVVTQESTGAHVILKGVRQ</sequence>
<name>A0A2Z2NTB2_9GAMM</name>
<dbReference type="PANTHER" id="PTHR10285">
    <property type="entry name" value="URIDINE KINASE"/>
    <property type="match status" value="1"/>
</dbReference>
<dbReference type="OrthoDB" id="455474at2"/>
<dbReference type="Proteomes" id="UP000250079">
    <property type="component" value="Chromosome"/>
</dbReference>
<keyword evidence="3" id="KW-1185">Reference proteome</keyword>
<dbReference type="EC" id="2.7.1.33" evidence="2"/>
<evidence type="ECO:0000313" key="3">
    <source>
        <dbReference type="Proteomes" id="UP000250079"/>
    </source>
</evidence>
<dbReference type="KEGG" id="gai:IMCC3135_23335"/>
<dbReference type="InterPro" id="IPR027417">
    <property type="entry name" value="P-loop_NTPase"/>
</dbReference>
<dbReference type="AlphaFoldDB" id="A0A2Z2NTB2"/>
<dbReference type="SUPFAM" id="SSF52540">
    <property type="entry name" value="P-loop containing nucleoside triphosphate hydrolases"/>
    <property type="match status" value="1"/>
</dbReference>
<dbReference type="GO" id="GO:0005524">
    <property type="term" value="F:ATP binding"/>
    <property type="evidence" value="ECO:0007669"/>
    <property type="project" value="InterPro"/>
</dbReference>
<protein>
    <submittedName>
        <fullName evidence="2">Pantothenate kinase</fullName>
        <ecNumber evidence="2">2.7.1.33</ecNumber>
    </submittedName>
</protein>
<reference evidence="2 3" key="1">
    <citation type="submission" date="2016-12" db="EMBL/GenBank/DDBJ databases">
        <authorList>
            <person name="Song W.-J."/>
            <person name="Kurnit D.M."/>
        </authorList>
    </citation>
    <scope>NUCLEOTIDE SEQUENCE [LARGE SCALE GENOMIC DNA]</scope>
    <source>
        <strain evidence="2 3">IMCC3135</strain>
    </source>
</reference>
<dbReference type="EMBL" id="CP018632">
    <property type="protein sequence ID" value="ASJ74736.1"/>
    <property type="molecule type" value="Genomic_DNA"/>
</dbReference>
<proteinExistence type="predicted"/>
<organism evidence="2 3">
    <name type="scientific">Granulosicoccus antarcticus IMCC3135</name>
    <dbReference type="NCBI Taxonomy" id="1192854"/>
    <lineage>
        <taxon>Bacteria</taxon>
        <taxon>Pseudomonadati</taxon>
        <taxon>Pseudomonadota</taxon>
        <taxon>Gammaproteobacteria</taxon>
        <taxon>Chromatiales</taxon>
        <taxon>Granulosicoccaceae</taxon>
        <taxon>Granulosicoccus</taxon>
    </lineage>
</organism>
<evidence type="ECO:0000259" key="1">
    <source>
        <dbReference type="Pfam" id="PF00485"/>
    </source>
</evidence>
<dbReference type="Pfam" id="PF00485">
    <property type="entry name" value="PRK"/>
    <property type="match status" value="1"/>
</dbReference>
<dbReference type="Gene3D" id="3.40.50.300">
    <property type="entry name" value="P-loop containing nucleotide triphosphate hydrolases"/>
    <property type="match status" value="2"/>
</dbReference>
<accession>A0A2Z2NTB2</accession>
<dbReference type="RefSeq" id="WP_088919728.1">
    <property type="nucleotide sequence ID" value="NZ_CP018632.1"/>
</dbReference>
<dbReference type="GO" id="GO:0004594">
    <property type="term" value="F:pantothenate kinase activity"/>
    <property type="evidence" value="ECO:0007669"/>
    <property type="project" value="UniProtKB-EC"/>
</dbReference>
<evidence type="ECO:0000313" key="2">
    <source>
        <dbReference type="EMBL" id="ASJ74736.1"/>
    </source>
</evidence>
<dbReference type="InterPro" id="IPR006083">
    <property type="entry name" value="PRK/URK"/>
</dbReference>
<gene>
    <name evidence="2" type="primary">coaA_2</name>
    <name evidence="2" type="ORF">IMCC3135_23335</name>
</gene>